<evidence type="ECO:0000313" key="1">
    <source>
        <dbReference type="EnsemblMetazoa" id="ACUA013425-PA"/>
    </source>
</evidence>
<dbReference type="VEuPathDB" id="VectorBase:ACUA013425"/>
<dbReference type="EMBL" id="AXCM01009458">
    <property type="status" value="NOT_ANNOTATED_CDS"/>
    <property type="molecule type" value="Genomic_DNA"/>
</dbReference>
<organism evidence="1 2">
    <name type="scientific">Anopheles culicifacies</name>
    <dbReference type="NCBI Taxonomy" id="139723"/>
    <lineage>
        <taxon>Eukaryota</taxon>
        <taxon>Metazoa</taxon>
        <taxon>Ecdysozoa</taxon>
        <taxon>Arthropoda</taxon>
        <taxon>Hexapoda</taxon>
        <taxon>Insecta</taxon>
        <taxon>Pterygota</taxon>
        <taxon>Neoptera</taxon>
        <taxon>Endopterygota</taxon>
        <taxon>Diptera</taxon>
        <taxon>Nematocera</taxon>
        <taxon>Culicoidea</taxon>
        <taxon>Culicidae</taxon>
        <taxon>Anophelinae</taxon>
        <taxon>Anopheles</taxon>
        <taxon>culicifacies species complex</taxon>
    </lineage>
</organism>
<keyword evidence="2" id="KW-1185">Reference proteome</keyword>
<evidence type="ECO:0000313" key="2">
    <source>
        <dbReference type="Proteomes" id="UP000075883"/>
    </source>
</evidence>
<dbReference type="EMBL" id="AXCM01009459">
    <property type="status" value="NOT_ANNOTATED_CDS"/>
    <property type="molecule type" value="Genomic_DNA"/>
</dbReference>
<dbReference type="AlphaFoldDB" id="A0A182MAE0"/>
<reference evidence="2" key="1">
    <citation type="submission" date="2013-09" db="EMBL/GenBank/DDBJ databases">
        <title>The Genome Sequence of Anopheles culicifacies species A.</title>
        <authorList>
            <consortium name="The Broad Institute Genomics Platform"/>
            <person name="Neafsey D.E."/>
            <person name="Besansky N."/>
            <person name="Howell P."/>
            <person name="Walton C."/>
            <person name="Young S.K."/>
            <person name="Zeng Q."/>
            <person name="Gargeya S."/>
            <person name="Fitzgerald M."/>
            <person name="Haas B."/>
            <person name="Abouelleil A."/>
            <person name="Allen A.W."/>
            <person name="Alvarado L."/>
            <person name="Arachchi H.M."/>
            <person name="Berlin A.M."/>
            <person name="Chapman S.B."/>
            <person name="Gainer-Dewar J."/>
            <person name="Goldberg J."/>
            <person name="Griggs A."/>
            <person name="Gujja S."/>
            <person name="Hansen M."/>
            <person name="Howarth C."/>
            <person name="Imamovic A."/>
            <person name="Ireland A."/>
            <person name="Larimer J."/>
            <person name="McCowan C."/>
            <person name="Murphy C."/>
            <person name="Pearson M."/>
            <person name="Poon T.W."/>
            <person name="Priest M."/>
            <person name="Roberts A."/>
            <person name="Saif S."/>
            <person name="Shea T."/>
            <person name="Sisk P."/>
            <person name="Sykes S."/>
            <person name="Wortman J."/>
            <person name="Nusbaum C."/>
            <person name="Birren B."/>
        </authorList>
    </citation>
    <scope>NUCLEOTIDE SEQUENCE [LARGE SCALE GENOMIC DNA]</scope>
    <source>
        <strain evidence="2">A-37</strain>
    </source>
</reference>
<protein>
    <submittedName>
        <fullName evidence="1">Uncharacterized protein</fullName>
    </submittedName>
</protein>
<dbReference type="Proteomes" id="UP000075883">
    <property type="component" value="Unassembled WGS sequence"/>
</dbReference>
<reference evidence="1" key="2">
    <citation type="submission" date="2020-05" db="UniProtKB">
        <authorList>
            <consortium name="EnsemblMetazoa"/>
        </authorList>
    </citation>
    <scope>IDENTIFICATION</scope>
    <source>
        <strain evidence="1">A-37</strain>
    </source>
</reference>
<sequence>MPSYVRHRCHEPYTALRHRPCHPGNDGTQNVEPPHNQCRCHVDFRQPGMELAATAKQQQIFHRCTPLQRFERINQREHGRGMEHEDVELGNGHHAHDQRRYGVADHREMVHVLEDVDRLQHHKHDQHAETHVQPYATERTFLPQHTTVPEVPHLRIEKIFHTAHRFRLTYNGTTNWTKRIAHSIRNRGLAAAKAVLHPANEAQDKSAWDILGVSSECQHH</sequence>
<dbReference type="EnsemblMetazoa" id="ACUA013425-RA">
    <property type="protein sequence ID" value="ACUA013425-PA"/>
    <property type="gene ID" value="ACUA013425"/>
</dbReference>
<proteinExistence type="predicted"/>
<name>A0A182MAE0_9DIPT</name>
<accession>A0A182MAE0</accession>